<dbReference type="AlphaFoldDB" id="A0A2P2NYF4"/>
<proteinExistence type="predicted"/>
<dbReference type="EMBL" id="GGEC01067041">
    <property type="protein sequence ID" value="MBX47525.1"/>
    <property type="molecule type" value="Transcribed_RNA"/>
</dbReference>
<sequence>MSNHNKMLLIIHLNIFYSGNGEQGLMFGIEKDSR</sequence>
<reference evidence="1" key="1">
    <citation type="submission" date="2018-02" db="EMBL/GenBank/DDBJ databases">
        <title>Rhizophora mucronata_Transcriptome.</title>
        <authorList>
            <person name="Meera S.P."/>
            <person name="Sreeshan A."/>
            <person name="Augustine A."/>
        </authorList>
    </citation>
    <scope>NUCLEOTIDE SEQUENCE</scope>
    <source>
        <tissue evidence="1">Leaf</tissue>
    </source>
</reference>
<organism evidence="1">
    <name type="scientific">Rhizophora mucronata</name>
    <name type="common">Asiatic mangrove</name>
    <dbReference type="NCBI Taxonomy" id="61149"/>
    <lineage>
        <taxon>Eukaryota</taxon>
        <taxon>Viridiplantae</taxon>
        <taxon>Streptophyta</taxon>
        <taxon>Embryophyta</taxon>
        <taxon>Tracheophyta</taxon>
        <taxon>Spermatophyta</taxon>
        <taxon>Magnoliopsida</taxon>
        <taxon>eudicotyledons</taxon>
        <taxon>Gunneridae</taxon>
        <taxon>Pentapetalae</taxon>
        <taxon>rosids</taxon>
        <taxon>fabids</taxon>
        <taxon>Malpighiales</taxon>
        <taxon>Rhizophoraceae</taxon>
        <taxon>Rhizophora</taxon>
    </lineage>
</organism>
<accession>A0A2P2NYF4</accession>
<protein>
    <submittedName>
        <fullName evidence="1">Uncharacterized protein</fullName>
    </submittedName>
</protein>
<evidence type="ECO:0000313" key="1">
    <source>
        <dbReference type="EMBL" id="MBX47525.1"/>
    </source>
</evidence>
<name>A0A2P2NYF4_RHIMU</name>